<proteinExistence type="predicted"/>
<sequence length="80" mass="9347">MKLLHENYLVKSRRDVVQFWLRDNPTPGTESRSPKSLDRFPKLPHKYSVLAEAGRIYHWQIMLPVGFPLFPAGDLFHGKD</sequence>
<keyword evidence="2" id="KW-1185">Reference proteome</keyword>
<protein>
    <submittedName>
        <fullName evidence="1">Uncharacterized protein</fullName>
    </submittedName>
</protein>
<reference evidence="1 2" key="1">
    <citation type="submission" date="2021-06" db="EMBL/GenBank/DDBJ databases">
        <title>Caerostris darwini draft genome.</title>
        <authorList>
            <person name="Kono N."/>
            <person name="Arakawa K."/>
        </authorList>
    </citation>
    <scope>NUCLEOTIDE SEQUENCE [LARGE SCALE GENOMIC DNA]</scope>
</reference>
<accession>A0AAV4MAD6</accession>
<organism evidence="1 2">
    <name type="scientific">Caerostris darwini</name>
    <dbReference type="NCBI Taxonomy" id="1538125"/>
    <lineage>
        <taxon>Eukaryota</taxon>
        <taxon>Metazoa</taxon>
        <taxon>Ecdysozoa</taxon>
        <taxon>Arthropoda</taxon>
        <taxon>Chelicerata</taxon>
        <taxon>Arachnida</taxon>
        <taxon>Araneae</taxon>
        <taxon>Araneomorphae</taxon>
        <taxon>Entelegynae</taxon>
        <taxon>Araneoidea</taxon>
        <taxon>Araneidae</taxon>
        <taxon>Caerostris</taxon>
    </lineage>
</organism>
<comment type="caution">
    <text evidence="1">The sequence shown here is derived from an EMBL/GenBank/DDBJ whole genome shotgun (WGS) entry which is preliminary data.</text>
</comment>
<evidence type="ECO:0000313" key="1">
    <source>
        <dbReference type="EMBL" id="GIX69308.1"/>
    </source>
</evidence>
<dbReference type="AlphaFoldDB" id="A0AAV4MAD6"/>
<name>A0AAV4MAD6_9ARAC</name>
<dbReference type="Proteomes" id="UP001054837">
    <property type="component" value="Unassembled WGS sequence"/>
</dbReference>
<dbReference type="EMBL" id="BPLQ01000256">
    <property type="protein sequence ID" value="GIX69308.1"/>
    <property type="molecule type" value="Genomic_DNA"/>
</dbReference>
<evidence type="ECO:0000313" key="2">
    <source>
        <dbReference type="Proteomes" id="UP001054837"/>
    </source>
</evidence>
<gene>
    <name evidence="1" type="ORF">CDAR_592981</name>
</gene>